<proteinExistence type="predicted"/>
<accession>X1UTR9</accession>
<reference evidence="1" key="1">
    <citation type="journal article" date="2014" name="Front. Microbiol.">
        <title>High frequency of phylogenetically diverse reductive dehalogenase-homologous genes in deep subseafloor sedimentary metagenomes.</title>
        <authorList>
            <person name="Kawai M."/>
            <person name="Futagami T."/>
            <person name="Toyoda A."/>
            <person name="Takaki Y."/>
            <person name="Nishi S."/>
            <person name="Hori S."/>
            <person name="Arai W."/>
            <person name="Tsubouchi T."/>
            <person name="Morono Y."/>
            <person name="Uchiyama I."/>
            <person name="Ito T."/>
            <person name="Fujiyama A."/>
            <person name="Inagaki F."/>
            <person name="Takami H."/>
        </authorList>
    </citation>
    <scope>NUCLEOTIDE SEQUENCE</scope>
    <source>
        <strain evidence="1">Expedition CK06-06</strain>
    </source>
</reference>
<protein>
    <submittedName>
        <fullName evidence="1">Uncharacterized protein</fullName>
    </submittedName>
</protein>
<sequence>AQKLILGLGYEPAQKPVTEMVDSFLWPNVQHKEEAALQEEY</sequence>
<name>X1UTR9_9ZZZZ</name>
<gene>
    <name evidence="1" type="ORF">S12H4_54047</name>
</gene>
<feature type="non-terminal residue" evidence="1">
    <location>
        <position position="1"/>
    </location>
</feature>
<organism evidence="1">
    <name type="scientific">marine sediment metagenome</name>
    <dbReference type="NCBI Taxonomy" id="412755"/>
    <lineage>
        <taxon>unclassified sequences</taxon>
        <taxon>metagenomes</taxon>
        <taxon>ecological metagenomes</taxon>
    </lineage>
</organism>
<evidence type="ECO:0000313" key="1">
    <source>
        <dbReference type="EMBL" id="GAJ06977.1"/>
    </source>
</evidence>
<dbReference type="AlphaFoldDB" id="X1UTR9"/>
<dbReference type="EMBL" id="BARW01034488">
    <property type="protein sequence ID" value="GAJ06977.1"/>
    <property type="molecule type" value="Genomic_DNA"/>
</dbReference>
<comment type="caution">
    <text evidence="1">The sequence shown here is derived from an EMBL/GenBank/DDBJ whole genome shotgun (WGS) entry which is preliminary data.</text>
</comment>